<gene>
    <name evidence="8" type="primary">pth</name>
    <name evidence="11" type="ORF">ACETAC_00625</name>
</gene>
<evidence type="ECO:0000256" key="2">
    <source>
        <dbReference type="ARBA" id="ARBA00022555"/>
    </source>
</evidence>
<dbReference type="SUPFAM" id="SSF53178">
    <property type="entry name" value="Peptidyl-tRNA hydrolase-like"/>
    <property type="match status" value="1"/>
</dbReference>
<dbReference type="CDD" id="cd00462">
    <property type="entry name" value="PTH"/>
    <property type="match status" value="1"/>
</dbReference>
<dbReference type="GO" id="GO:0005737">
    <property type="term" value="C:cytoplasm"/>
    <property type="evidence" value="ECO:0007669"/>
    <property type="project" value="UniProtKB-SubCell"/>
</dbReference>
<reference evidence="11" key="1">
    <citation type="submission" date="2020-08" db="EMBL/GenBank/DDBJ databases">
        <title>Genomic insights into the carbon and energy metabolism of the first obligate autotrophic acetogenic bacterium Aceticella autotrophica gen. nov., sp. nov.</title>
        <authorList>
            <person name="Toshchakov S.V."/>
            <person name="Elcheninov A.G."/>
            <person name="Kublanov I.V."/>
            <person name="Frolov E.N."/>
            <person name="Lebedinsky A.V."/>
        </authorList>
    </citation>
    <scope>NUCLEOTIDE SEQUENCE</scope>
    <source>
        <strain evidence="11">3443-3Ac</strain>
    </source>
</reference>
<comment type="function">
    <text evidence="8">Hydrolyzes ribosome-free peptidyl-tRNAs (with 1 or more amino acids incorporated), which drop off the ribosome during protein synthesis, or as a result of ribosome stalling.</text>
</comment>
<dbReference type="EMBL" id="CP060096">
    <property type="protein sequence ID" value="QSZ27471.1"/>
    <property type="molecule type" value="Genomic_DNA"/>
</dbReference>
<evidence type="ECO:0000256" key="8">
    <source>
        <dbReference type="HAMAP-Rule" id="MF_00083"/>
    </source>
</evidence>
<comment type="subcellular location">
    <subcellularLocation>
        <location evidence="8">Cytoplasm</location>
    </subcellularLocation>
</comment>
<dbReference type="Proteomes" id="UP000671913">
    <property type="component" value="Chromosome"/>
</dbReference>
<dbReference type="GO" id="GO:0004045">
    <property type="term" value="F:peptidyl-tRNA hydrolase activity"/>
    <property type="evidence" value="ECO:0007669"/>
    <property type="project" value="UniProtKB-UniRule"/>
</dbReference>
<feature type="active site" description="Proton acceptor" evidence="8">
    <location>
        <position position="19"/>
    </location>
</feature>
<feature type="site" description="Stabilizes the basic form of H active site to accept a proton" evidence="8">
    <location>
        <position position="91"/>
    </location>
</feature>
<protein>
    <recommendedName>
        <fullName evidence="7 8">Peptidyl-tRNA hydrolase</fullName>
        <shortName evidence="8">Pth</shortName>
        <ecNumber evidence="1 8">3.1.1.29</ecNumber>
    </recommendedName>
</protein>
<feature type="binding site" evidence="8">
    <location>
        <position position="64"/>
    </location>
    <ligand>
        <name>tRNA</name>
        <dbReference type="ChEBI" id="CHEBI:17843"/>
    </ligand>
</feature>
<accession>A0A975AW20</accession>
<evidence type="ECO:0000313" key="11">
    <source>
        <dbReference type="EMBL" id="QSZ27471.1"/>
    </source>
</evidence>
<feature type="binding site" evidence="8">
    <location>
        <position position="112"/>
    </location>
    <ligand>
        <name>tRNA</name>
        <dbReference type="ChEBI" id="CHEBI:17843"/>
    </ligand>
</feature>
<evidence type="ECO:0000256" key="9">
    <source>
        <dbReference type="RuleBase" id="RU000673"/>
    </source>
</evidence>
<keyword evidence="3 8" id="KW-0378">Hydrolase</keyword>
<evidence type="ECO:0000256" key="7">
    <source>
        <dbReference type="ARBA" id="ARBA00050038"/>
    </source>
</evidence>
<dbReference type="PROSITE" id="PS01195">
    <property type="entry name" value="PEPT_TRNA_HYDROL_1"/>
    <property type="match status" value="1"/>
</dbReference>
<feature type="binding site" evidence="8">
    <location>
        <position position="66"/>
    </location>
    <ligand>
        <name>tRNA</name>
        <dbReference type="ChEBI" id="CHEBI:17843"/>
    </ligand>
</feature>
<feature type="binding site" evidence="8">
    <location>
        <position position="14"/>
    </location>
    <ligand>
        <name>tRNA</name>
        <dbReference type="ChEBI" id="CHEBI:17843"/>
    </ligand>
</feature>
<evidence type="ECO:0000256" key="4">
    <source>
        <dbReference type="ARBA" id="ARBA00022884"/>
    </source>
</evidence>
<dbReference type="GO" id="GO:0000049">
    <property type="term" value="F:tRNA binding"/>
    <property type="evidence" value="ECO:0007669"/>
    <property type="project" value="UniProtKB-UniRule"/>
</dbReference>
<dbReference type="PANTHER" id="PTHR17224:SF1">
    <property type="entry name" value="PEPTIDYL-TRNA HYDROLASE"/>
    <property type="match status" value="1"/>
</dbReference>
<dbReference type="FunFam" id="3.40.50.1470:FF:000001">
    <property type="entry name" value="Peptidyl-tRNA hydrolase"/>
    <property type="match status" value="1"/>
</dbReference>
<dbReference type="RefSeq" id="WP_284680171.1">
    <property type="nucleotide sequence ID" value="NZ_CP060096.1"/>
</dbReference>
<feature type="site" description="Discriminates between blocked and unblocked aminoacyl-tRNA" evidence="8">
    <location>
        <position position="9"/>
    </location>
</feature>
<dbReference type="GO" id="GO:0006515">
    <property type="term" value="P:protein quality control for misfolded or incompletely synthesized proteins"/>
    <property type="evidence" value="ECO:0007669"/>
    <property type="project" value="UniProtKB-UniRule"/>
</dbReference>
<evidence type="ECO:0000256" key="6">
    <source>
        <dbReference type="ARBA" id="ARBA00048707"/>
    </source>
</evidence>
<dbReference type="NCBIfam" id="TIGR00447">
    <property type="entry name" value="pth"/>
    <property type="match status" value="1"/>
</dbReference>
<evidence type="ECO:0000256" key="10">
    <source>
        <dbReference type="RuleBase" id="RU004320"/>
    </source>
</evidence>
<dbReference type="PANTHER" id="PTHR17224">
    <property type="entry name" value="PEPTIDYL-TRNA HYDROLASE"/>
    <property type="match status" value="1"/>
</dbReference>
<dbReference type="InterPro" id="IPR018171">
    <property type="entry name" value="Pept_tRNA_hydro_CS"/>
</dbReference>
<evidence type="ECO:0000256" key="1">
    <source>
        <dbReference type="ARBA" id="ARBA00013260"/>
    </source>
</evidence>
<keyword evidence="12" id="KW-1185">Reference proteome</keyword>
<evidence type="ECO:0000256" key="3">
    <source>
        <dbReference type="ARBA" id="ARBA00022801"/>
    </source>
</evidence>
<keyword evidence="2 8" id="KW-0820">tRNA-binding</keyword>
<name>A0A975AW20_9THEO</name>
<evidence type="ECO:0000313" key="12">
    <source>
        <dbReference type="Proteomes" id="UP000671913"/>
    </source>
</evidence>
<evidence type="ECO:0000256" key="5">
    <source>
        <dbReference type="ARBA" id="ARBA00038063"/>
    </source>
</evidence>
<dbReference type="KEGG" id="aaut:ACETAC_00625"/>
<dbReference type="HAMAP" id="MF_00083">
    <property type="entry name" value="Pept_tRNA_hydro_bact"/>
    <property type="match status" value="1"/>
</dbReference>
<dbReference type="GO" id="GO:0072344">
    <property type="term" value="P:rescue of stalled ribosome"/>
    <property type="evidence" value="ECO:0007669"/>
    <property type="project" value="UniProtKB-UniRule"/>
</dbReference>
<dbReference type="InterPro" id="IPR036416">
    <property type="entry name" value="Pept_tRNA_hydro_sf"/>
</dbReference>
<comment type="catalytic activity">
    <reaction evidence="6 8 9">
        <text>an N-acyl-L-alpha-aminoacyl-tRNA + H2O = an N-acyl-L-amino acid + a tRNA + H(+)</text>
        <dbReference type="Rhea" id="RHEA:54448"/>
        <dbReference type="Rhea" id="RHEA-COMP:10123"/>
        <dbReference type="Rhea" id="RHEA-COMP:13883"/>
        <dbReference type="ChEBI" id="CHEBI:15377"/>
        <dbReference type="ChEBI" id="CHEBI:15378"/>
        <dbReference type="ChEBI" id="CHEBI:59874"/>
        <dbReference type="ChEBI" id="CHEBI:78442"/>
        <dbReference type="ChEBI" id="CHEBI:138191"/>
        <dbReference type="EC" id="3.1.1.29"/>
    </reaction>
</comment>
<organism evidence="11 12">
    <name type="scientific">Aceticella autotrophica</name>
    <dbReference type="NCBI Taxonomy" id="2755338"/>
    <lineage>
        <taxon>Bacteria</taxon>
        <taxon>Bacillati</taxon>
        <taxon>Bacillota</taxon>
        <taxon>Clostridia</taxon>
        <taxon>Thermoanaerobacterales</taxon>
        <taxon>Thermoanaerobacteraceae</taxon>
        <taxon>Aceticella</taxon>
    </lineage>
</organism>
<dbReference type="EC" id="3.1.1.29" evidence="1 8"/>
<comment type="subunit">
    <text evidence="8">Monomer.</text>
</comment>
<dbReference type="Pfam" id="PF01195">
    <property type="entry name" value="Pept_tRNA_hydro"/>
    <property type="match status" value="1"/>
</dbReference>
<comment type="function">
    <text evidence="8">Catalyzes the release of premature peptidyl moieties from peptidyl-tRNA molecules trapped in stalled 50S ribosomal subunits, and thus maintains levels of free tRNAs and 50S ribosomes.</text>
</comment>
<sequence length="185" mass="20801">MFIIAGLGNPGREYEGTRHNMGFETIDILSHELNIDVSMLKFKSLMGIGSYKGEKIILLKPQTFMNLSGEAIYEIVNFYKIPLSNLIVIYDDINLDVGYIRIRQKGSAGGHNGMKSIIYLLNSEDFPRIRIGIGKPENDLTGYVLRKFDKEDEKLIKGALLKASKAVLDIIENGVEHAMNMFNSK</sequence>
<dbReference type="AlphaFoldDB" id="A0A975AW20"/>
<dbReference type="InterPro" id="IPR001328">
    <property type="entry name" value="Pept_tRNA_hydro"/>
</dbReference>
<comment type="similarity">
    <text evidence="5 8 10">Belongs to the PTH family.</text>
</comment>
<dbReference type="PROSITE" id="PS01196">
    <property type="entry name" value="PEPT_TRNA_HYDROL_2"/>
    <property type="match status" value="1"/>
</dbReference>
<dbReference type="Gene3D" id="3.40.50.1470">
    <property type="entry name" value="Peptidyl-tRNA hydrolase"/>
    <property type="match status" value="1"/>
</dbReference>
<keyword evidence="8" id="KW-0963">Cytoplasm</keyword>
<proteinExistence type="inferred from homology"/>
<keyword evidence="4 8" id="KW-0694">RNA-binding</keyword>